<evidence type="ECO:0000313" key="2">
    <source>
        <dbReference type="EMBL" id="VDN55644.1"/>
    </source>
</evidence>
<gene>
    <name evidence="2" type="ORF">DME_LOCUS5617</name>
</gene>
<organism evidence="3 5">
    <name type="scientific">Dracunculus medinensis</name>
    <name type="common">Guinea worm</name>
    <dbReference type="NCBI Taxonomy" id="318479"/>
    <lineage>
        <taxon>Eukaryota</taxon>
        <taxon>Metazoa</taxon>
        <taxon>Ecdysozoa</taxon>
        <taxon>Nematoda</taxon>
        <taxon>Chromadorea</taxon>
        <taxon>Rhabditida</taxon>
        <taxon>Spirurina</taxon>
        <taxon>Dracunculoidea</taxon>
        <taxon>Dracunculidae</taxon>
        <taxon>Dracunculus</taxon>
    </lineage>
</organism>
<dbReference type="Proteomes" id="UP000038040">
    <property type="component" value="Unplaced"/>
</dbReference>
<protein>
    <submittedName>
        <fullName evidence="2 5">Uncharacterized protein</fullName>
    </submittedName>
</protein>
<reference evidence="5" key="1">
    <citation type="submission" date="2017-02" db="UniProtKB">
        <authorList>
            <consortium name="WormBaseParasite"/>
        </authorList>
    </citation>
    <scope>IDENTIFICATION</scope>
</reference>
<dbReference type="AlphaFoldDB" id="A0A0N4U3F3"/>
<feature type="region of interest" description="Disordered" evidence="1">
    <location>
        <begin position="26"/>
        <end position="67"/>
    </location>
</feature>
<evidence type="ECO:0000313" key="5">
    <source>
        <dbReference type="WBParaSite" id="DME_0000125701-mRNA-1"/>
    </source>
</evidence>
<name>A0A0N4U3F3_DRAME</name>
<accession>A0A0N4U3F3</accession>
<evidence type="ECO:0000313" key="4">
    <source>
        <dbReference type="Proteomes" id="UP000274756"/>
    </source>
</evidence>
<feature type="compositionally biased region" description="Basic and acidic residues" evidence="1">
    <location>
        <begin position="50"/>
        <end position="67"/>
    </location>
</feature>
<keyword evidence="4" id="KW-1185">Reference proteome</keyword>
<sequence>MKIFRIRSFEEYGKGEVVQLCKWDEVNGGDGDDDDDGDVGNRKKRGLIHQHSEAIVERESRERERIY</sequence>
<dbReference type="Proteomes" id="UP000274756">
    <property type="component" value="Unassembled WGS sequence"/>
</dbReference>
<evidence type="ECO:0000256" key="1">
    <source>
        <dbReference type="SAM" id="MobiDB-lite"/>
    </source>
</evidence>
<dbReference type="EMBL" id="UYYG01001153">
    <property type="protein sequence ID" value="VDN55644.1"/>
    <property type="molecule type" value="Genomic_DNA"/>
</dbReference>
<reference evidence="2 4" key="2">
    <citation type="submission" date="2018-11" db="EMBL/GenBank/DDBJ databases">
        <authorList>
            <consortium name="Pathogen Informatics"/>
        </authorList>
    </citation>
    <scope>NUCLEOTIDE SEQUENCE [LARGE SCALE GENOMIC DNA]</scope>
</reference>
<evidence type="ECO:0000313" key="3">
    <source>
        <dbReference type="Proteomes" id="UP000038040"/>
    </source>
</evidence>
<proteinExistence type="predicted"/>
<dbReference type="WBParaSite" id="DME_0000125701-mRNA-1">
    <property type="protein sequence ID" value="DME_0000125701-mRNA-1"/>
    <property type="gene ID" value="DME_0000125701"/>
</dbReference>